<dbReference type="Proteomes" id="UP001500221">
    <property type="component" value="Unassembled WGS sequence"/>
</dbReference>
<evidence type="ECO:0000313" key="2">
    <source>
        <dbReference type="EMBL" id="GAA5147261.1"/>
    </source>
</evidence>
<organism evidence="2 3">
    <name type="scientific">Nocardioides marinquilinus</name>
    <dbReference type="NCBI Taxonomy" id="1210400"/>
    <lineage>
        <taxon>Bacteria</taxon>
        <taxon>Bacillati</taxon>
        <taxon>Actinomycetota</taxon>
        <taxon>Actinomycetes</taxon>
        <taxon>Propionibacteriales</taxon>
        <taxon>Nocardioidaceae</taxon>
        <taxon>Nocardioides</taxon>
    </lineage>
</organism>
<proteinExistence type="predicted"/>
<dbReference type="Pfam" id="PF08811">
    <property type="entry name" value="DUF1800"/>
    <property type="match status" value="1"/>
</dbReference>
<feature type="region of interest" description="Disordered" evidence="1">
    <location>
        <begin position="1"/>
        <end position="27"/>
    </location>
</feature>
<evidence type="ECO:0000256" key="1">
    <source>
        <dbReference type="SAM" id="MobiDB-lite"/>
    </source>
</evidence>
<protein>
    <submittedName>
        <fullName evidence="2">DUF1800 domain-containing protein</fullName>
    </submittedName>
</protein>
<reference evidence="3" key="1">
    <citation type="journal article" date="2019" name="Int. J. Syst. Evol. Microbiol.">
        <title>The Global Catalogue of Microorganisms (GCM) 10K type strain sequencing project: providing services to taxonomists for standard genome sequencing and annotation.</title>
        <authorList>
            <consortium name="The Broad Institute Genomics Platform"/>
            <consortium name="The Broad Institute Genome Sequencing Center for Infectious Disease"/>
            <person name="Wu L."/>
            <person name="Ma J."/>
        </authorList>
    </citation>
    <scope>NUCLEOTIDE SEQUENCE [LARGE SCALE GENOMIC DNA]</scope>
    <source>
        <strain evidence="3">JCM 18459</strain>
    </source>
</reference>
<evidence type="ECO:0000313" key="3">
    <source>
        <dbReference type="Proteomes" id="UP001500221"/>
    </source>
</evidence>
<name>A0ABP9PIQ6_9ACTN</name>
<comment type="caution">
    <text evidence="2">The sequence shown here is derived from an EMBL/GenBank/DDBJ whole genome shotgun (WGS) entry which is preliminary data.</text>
</comment>
<dbReference type="RefSeq" id="WP_345457586.1">
    <property type="nucleotide sequence ID" value="NZ_BAABKG010000002.1"/>
</dbReference>
<accession>A0ABP9PIQ6</accession>
<dbReference type="InterPro" id="IPR014917">
    <property type="entry name" value="DUF1800"/>
</dbReference>
<dbReference type="EMBL" id="BAABKG010000002">
    <property type="protein sequence ID" value="GAA5147261.1"/>
    <property type="molecule type" value="Genomic_DNA"/>
</dbReference>
<keyword evidence="3" id="KW-1185">Reference proteome</keyword>
<sequence length="513" mass="57987">MTSDRPRRPAAAPEATDDRRRRPGRASRTYAAVRADTVRALPPADRHLVRRFSWGLTPALAEEVRRAGGGRAWFERQLRPADLPDPAGADIDGWYPSTLRSPRAIWDRHHSEQEYIWDVVADLSRRTVARRIHGRRQVHELMVDFWSNLLHVTLGHEEAQFWRMDYDRVIRANALGSFETLLQRTITHPAMGLYLDNAFSSKWAPNENLGRELLELHTVGVDAGYTEDDVKASARMLTGYRVDLWDDFAHAYEPEWHDTDPVKVMSFKHRNDRADGRAATLAYLSYLAHHPATARRLAHRLCVRFVSDTPSASIVNAVAKAYSTGRTAIVPTLRALVSHPDFDAAPMSKVRMPTEDYVATVRALGIRLQRPGRDDAFANAMYWQYSQAGQPPYEWPAPNGYPEVGAAWSSAGRVLTSVYVHRDLAARWWPTERATFPTERSMLPPMPATLLQVIDQLGLRLLGERPRQGIAEGVATVVGLPLSRRLTADEVVDSWTFTRIVASLLDSPLHLHR</sequence>
<gene>
    <name evidence="2" type="ORF">GCM10023340_19400</name>
</gene>